<dbReference type="PANTHER" id="PTHR43244:SF2">
    <property type="entry name" value="CONSERVED HYPOTHETICAL ALANINE AND PROLINE-RICH PROTEIN"/>
    <property type="match status" value="1"/>
</dbReference>
<dbReference type="InterPro" id="IPR011251">
    <property type="entry name" value="Luciferase-like_dom"/>
</dbReference>
<evidence type="ECO:0000313" key="3">
    <source>
        <dbReference type="Proteomes" id="UP001165378"/>
    </source>
</evidence>
<dbReference type="EMBL" id="JAKFHA010000009">
    <property type="protein sequence ID" value="MCF2529104.1"/>
    <property type="molecule type" value="Genomic_DNA"/>
</dbReference>
<proteinExistence type="predicted"/>
<dbReference type="AlphaFoldDB" id="A0AA41Q293"/>
<name>A0AA41Q293_9ACTN</name>
<dbReference type="PANTHER" id="PTHR43244">
    <property type="match status" value="1"/>
</dbReference>
<evidence type="ECO:0000313" key="2">
    <source>
        <dbReference type="EMBL" id="MCF2529104.1"/>
    </source>
</evidence>
<keyword evidence="3" id="KW-1185">Reference proteome</keyword>
<gene>
    <name evidence="2" type="ORF">LZ495_18055</name>
</gene>
<dbReference type="SUPFAM" id="SSF51679">
    <property type="entry name" value="Bacterial luciferase-like"/>
    <property type="match status" value="1"/>
</dbReference>
<evidence type="ECO:0000259" key="1">
    <source>
        <dbReference type="Pfam" id="PF00296"/>
    </source>
</evidence>
<protein>
    <submittedName>
        <fullName evidence="2">TIGR03617 family F420-dependent LLM class oxidoreductase</fullName>
        <ecNumber evidence="2">1.-.-.-</ecNumber>
    </submittedName>
</protein>
<comment type="caution">
    <text evidence="2">The sequence shown here is derived from an EMBL/GenBank/DDBJ whole genome shotgun (WGS) entry which is preliminary data.</text>
</comment>
<keyword evidence="2" id="KW-0560">Oxidoreductase</keyword>
<dbReference type="NCBIfam" id="TIGR03617">
    <property type="entry name" value="F420_MSMEG_2256"/>
    <property type="match status" value="1"/>
</dbReference>
<accession>A0AA41Q293</accession>
<dbReference type="InterPro" id="IPR019919">
    <property type="entry name" value="Lucif-like_OxRdtase_MSMEG_2256"/>
</dbReference>
<dbReference type="EC" id="1.-.-.-" evidence="2"/>
<feature type="domain" description="Luciferase-like" evidence="1">
    <location>
        <begin position="30"/>
        <end position="330"/>
    </location>
</feature>
<reference evidence="2" key="1">
    <citation type="submission" date="2022-01" db="EMBL/GenBank/DDBJ databases">
        <title>Genome-Based Taxonomic Classification of the Phylum Actinobacteria.</title>
        <authorList>
            <person name="Gao Y."/>
        </authorList>
    </citation>
    <scope>NUCLEOTIDE SEQUENCE</scope>
    <source>
        <strain evidence="2">KLBMP 8922</strain>
    </source>
</reference>
<dbReference type="CDD" id="cd01097">
    <property type="entry name" value="Tetrahydromethanopterin_reductase"/>
    <property type="match status" value="1"/>
</dbReference>
<dbReference type="GO" id="GO:0016705">
    <property type="term" value="F:oxidoreductase activity, acting on paired donors, with incorporation or reduction of molecular oxygen"/>
    <property type="evidence" value="ECO:0007669"/>
    <property type="project" value="InterPro"/>
</dbReference>
<dbReference type="Gene3D" id="3.20.20.30">
    <property type="entry name" value="Luciferase-like domain"/>
    <property type="match status" value="1"/>
</dbReference>
<dbReference type="InterPro" id="IPR050564">
    <property type="entry name" value="F420-G6PD/mer"/>
</dbReference>
<sequence>MSDVRPEPAAALPNAARPAAPPVDTLLDVPLHLAADRARELKDAGFDGVFTFEGPHDVFLPLVPAAAAGLDVMTNIAVAFPRSPVHLAHAAYDLHLASGGRFRLGLGTQIKAHIERRYGATWSRPVARMAETIEAVRTVLACWQTGERLDFHGDFFDLTLMPPTLSPGPNPHGVPPLLAGGVGPRMLRMVAGTADGLLVHPFNTSAYLRGPLSEAVEAGFAEAGRSRDGFAVVLDVIVAAARAEEEHEKALAGARGMVAFYGSTPAYRPVLEAEGYGDLQPELHALIKAGRWADIPAAVDDTLLNRIVAVGTPAEAARALAERAASVGADRLGFYLPYRADPECVAEVLDELRKPSA</sequence>
<dbReference type="Pfam" id="PF00296">
    <property type="entry name" value="Bac_luciferase"/>
    <property type="match status" value="1"/>
</dbReference>
<dbReference type="Proteomes" id="UP001165378">
    <property type="component" value="Unassembled WGS sequence"/>
</dbReference>
<organism evidence="2 3">
    <name type="scientific">Yinghuangia soli</name>
    <dbReference type="NCBI Taxonomy" id="2908204"/>
    <lineage>
        <taxon>Bacteria</taxon>
        <taxon>Bacillati</taxon>
        <taxon>Actinomycetota</taxon>
        <taxon>Actinomycetes</taxon>
        <taxon>Kitasatosporales</taxon>
        <taxon>Streptomycetaceae</taxon>
        <taxon>Yinghuangia</taxon>
    </lineage>
</organism>
<dbReference type="RefSeq" id="WP_235053269.1">
    <property type="nucleotide sequence ID" value="NZ_JAKFHA010000009.1"/>
</dbReference>
<dbReference type="InterPro" id="IPR036661">
    <property type="entry name" value="Luciferase-like_sf"/>
</dbReference>